<protein>
    <submittedName>
        <fullName evidence="1">Spermine synthase</fullName>
    </submittedName>
</protein>
<proteinExistence type="predicted"/>
<comment type="caution">
    <text evidence="1">The sequence shown here is derived from an EMBL/GenBank/DDBJ whole genome shotgun (WGS) entry which is preliminary data.</text>
</comment>
<dbReference type="EMBL" id="JBHTIS010003591">
    <property type="protein sequence ID" value="MFD1051433.1"/>
    <property type="molecule type" value="Genomic_DNA"/>
</dbReference>
<evidence type="ECO:0000313" key="2">
    <source>
        <dbReference type="Proteomes" id="UP001597045"/>
    </source>
</evidence>
<dbReference type="Gene3D" id="3.40.50.150">
    <property type="entry name" value="Vaccinia Virus protein VP39"/>
    <property type="match status" value="1"/>
</dbReference>
<reference evidence="2" key="1">
    <citation type="journal article" date="2019" name="Int. J. Syst. Evol. Microbiol.">
        <title>The Global Catalogue of Microorganisms (GCM) 10K type strain sequencing project: providing services to taxonomists for standard genome sequencing and annotation.</title>
        <authorList>
            <consortium name="The Broad Institute Genomics Platform"/>
            <consortium name="The Broad Institute Genome Sequencing Center for Infectious Disease"/>
            <person name="Wu L."/>
            <person name="Ma J."/>
        </authorList>
    </citation>
    <scope>NUCLEOTIDE SEQUENCE [LARGE SCALE GENOMIC DNA]</scope>
    <source>
        <strain evidence="2">JCM 31486</strain>
    </source>
</reference>
<organism evidence="1 2">
    <name type="scientific">Kibdelosporangium lantanae</name>
    <dbReference type="NCBI Taxonomy" id="1497396"/>
    <lineage>
        <taxon>Bacteria</taxon>
        <taxon>Bacillati</taxon>
        <taxon>Actinomycetota</taxon>
        <taxon>Actinomycetes</taxon>
        <taxon>Pseudonocardiales</taxon>
        <taxon>Pseudonocardiaceae</taxon>
        <taxon>Kibdelosporangium</taxon>
    </lineage>
</organism>
<dbReference type="Proteomes" id="UP001597045">
    <property type="component" value="Unassembled WGS sequence"/>
</dbReference>
<dbReference type="InterPro" id="IPR029063">
    <property type="entry name" value="SAM-dependent_MTases_sf"/>
</dbReference>
<feature type="non-terminal residue" evidence="1">
    <location>
        <position position="69"/>
    </location>
</feature>
<accession>A0ABW3MMR1</accession>
<sequence length="69" mass="7682">MSRGPSGPGRRQVRFGTAELMRDLDRPNGWLLSVDGVAQSYVDLDDPTYLDFEYVRRMGDIVDGLPPGP</sequence>
<evidence type="ECO:0000313" key="1">
    <source>
        <dbReference type="EMBL" id="MFD1051433.1"/>
    </source>
</evidence>
<name>A0ABW3MMR1_9PSEU</name>
<gene>
    <name evidence="1" type="ORF">ACFQ1S_40765</name>
</gene>
<keyword evidence="2" id="KW-1185">Reference proteome</keyword>